<name>A0A1G4IYR8_9SACH</name>
<dbReference type="InterPro" id="IPR019175">
    <property type="entry name" value="Prp31_C"/>
</dbReference>
<feature type="compositionally biased region" description="Acidic residues" evidence="9">
    <location>
        <begin position="12"/>
        <end position="24"/>
    </location>
</feature>
<evidence type="ECO:0000259" key="10">
    <source>
        <dbReference type="PROSITE" id="PS51358"/>
    </source>
</evidence>
<keyword evidence="7" id="KW-0539">Nucleus</keyword>
<comment type="subcellular location">
    <subcellularLocation>
        <location evidence="1">Nucleus</location>
    </subcellularLocation>
</comment>
<evidence type="ECO:0000256" key="9">
    <source>
        <dbReference type="SAM" id="MobiDB-lite"/>
    </source>
</evidence>
<gene>
    <name evidence="11" type="ORF">LADA_0C04280G</name>
</gene>
<dbReference type="PROSITE" id="PS51358">
    <property type="entry name" value="NOP"/>
    <property type="match status" value="1"/>
</dbReference>
<evidence type="ECO:0000256" key="2">
    <source>
        <dbReference type="ARBA" id="ARBA00005572"/>
    </source>
</evidence>
<evidence type="ECO:0000256" key="5">
    <source>
        <dbReference type="ARBA" id="ARBA00022884"/>
    </source>
</evidence>
<dbReference type="Gene3D" id="1.10.287.4070">
    <property type="match status" value="1"/>
</dbReference>
<dbReference type="GO" id="GO:0005687">
    <property type="term" value="C:U4 snRNP"/>
    <property type="evidence" value="ECO:0007669"/>
    <property type="project" value="TreeGrafter"/>
</dbReference>
<evidence type="ECO:0000256" key="1">
    <source>
        <dbReference type="ARBA" id="ARBA00004123"/>
    </source>
</evidence>
<dbReference type="Proteomes" id="UP000190274">
    <property type="component" value="Chromosome C"/>
</dbReference>
<feature type="region of interest" description="Disordered" evidence="9">
    <location>
        <begin position="451"/>
        <end position="473"/>
    </location>
</feature>
<accession>A0A1G4IYR8</accession>
<organism evidence="11 12">
    <name type="scientific">Lachancea dasiensis</name>
    <dbReference type="NCBI Taxonomy" id="1072105"/>
    <lineage>
        <taxon>Eukaryota</taxon>
        <taxon>Fungi</taxon>
        <taxon>Dikarya</taxon>
        <taxon>Ascomycota</taxon>
        <taxon>Saccharomycotina</taxon>
        <taxon>Saccharomycetes</taxon>
        <taxon>Saccharomycetales</taxon>
        <taxon>Saccharomycetaceae</taxon>
        <taxon>Lachancea</taxon>
    </lineage>
</organism>
<feature type="compositionally biased region" description="Basic and acidic residues" evidence="9">
    <location>
        <begin position="456"/>
        <end position="472"/>
    </location>
</feature>
<keyword evidence="4" id="KW-0747">Spliceosome</keyword>
<dbReference type="AlphaFoldDB" id="A0A1G4IYR8"/>
<evidence type="ECO:0000313" key="12">
    <source>
        <dbReference type="Proteomes" id="UP000190274"/>
    </source>
</evidence>
<protein>
    <submittedName>
        <fullName evidence="11">LADA_0C04280g1_1</fullName>
    </submittedName>
</protein>
<dbReference type="OrthoDB" id="4771285at2759"/>
<dbReference type="GO" id="GO:0046540">
    <property type="term" value="C:U4/U6 x U5 tri-snRNP complex"/>
    <property type="evidence" value="ECO:0007669"/>
    <property type="project" value="EnsemblFungi"/>
</dbReference>
<dbReference type="GO" id="GO:0003723">
    <property type="term" value="F:RNA binding"/>
    <property type="evidence" value="ECO:0007669"/>
    <property type="project" value="UniProtKB-KW"/>
</dbReference>
<dbReference type="GO" id="GO:0000244">
    <property type="term" value="P:spliceosomal tri-snRNP complex assembly"/>
    <property type="evidence" value="ECO:0007669"/>
    <property type="project" value="InterPro"/>
</dbReference>
<dbReference type="InterPro" id="IPR036070">
    <property type="entry name" value="Nop_dom_sf"/>
</dbReference>
<feature type="region of interest" description="Disordered" evidence="9">
    <location>
        <begin position="12"/>
        <end position="31"/>
    </location>
</feature>
<proteinExistence type="inferred from homology"/>
<feature type="domain" description="Nop" evidence="10">
    <location>
        <begin position="214"/>
        <end position="333"/>
    </location>
</feature>
<evidence type="ECO:0000313" key="11">
    <source>
        <dbReference type="EMBL" id="SCU82290.1"/>
    </source>
</evidence>
<dbReference type="SUPFAM" id="SSF89124">
    <property type="entry name" value="Nop domain"/>
    <property type="match status" value="1"/>
</dbReference>
<dbReference type="PANTHER" id="PTHR13904:SF0">
    <property type="entry name" value="U4_U6 SMALL NUCLEAR RIBONUCLEOPROTEIN PRP31"/>
    <property type="match status" value="1"/>
</dbReference>
<reference evidence="12" key="1">
    <citation type="submission" date="2016-03" db="EMBL/GenBank/DDBJ databases">
        <authorList>
            <person name="Devillers H."/>
        </authorList>
    </citation>
    <scope>NUCLEOTIDE SEQUENCE [LARGE SCALE GENOMIC DNA]</scope>
</reference>
<keyword evidence="3" id="KW-0507">mRNA processing</keyword>
<keyword evidence="8" id="KW-0687">Ribonucleoprotein</keyword>
<evidence type="ECO:0000256" key="7">
    <source>
        <dbReference type="ARBA" id="ARBA00023242"/>
    </source>
</evidence>
<dbReference type="Gene3D" id="1.10.246.90">
    <property type="entry name" value="Nop domain"/>
    <property type="match status" value="1"/>
</dbReference>
<evidence type="ECO:0000256" key="4">
    <source>
        <dbReference type="ARBA" id="ARBA00022728"/>
    </source>
</evidence>
<comment type="similarity">
    <text evidence="2">Belongs to the PRP31 family.</text>
</comment>
<dbReference type="EMBL" id="LT598459">
    <property type="protein sequence ID" value="SCU82290.1"/>
    <property type="molecule type" value="Genomic_DNA"/>
</dbReference>
<keyword evidence="6" id="KW-0508">mRNA splicing</keyword>
<dbReference type="SMART" id="SM00931">
    <property type="entry name" value="NOSIC"/>
    <property type="match status" value="1"/>
</dbReference>
<dbReference type="InterPro" id="IPR002687">
    <property type="entry name" value="Nop_dom"/>
</dbReference>
<keyword evidence="12" id="KW-1185">Reference proteome</keyword>
<evidence type="ECO:0000256" key="6">
    <source>
        <dbReference type="ARBA" id="ARBA00023187"/>
    </source>
</evidence>
<keyword evidence="5" id="KW-0694">RNA-binding</keyword>
<dbReference type="STRING" id="1266660.A0A1G4IYR8"/>
<dbReference type="Pfam" id="PF09785">
    <property type="entry name" value="Prp31_C"/>
    <property type="match status" value="1"/>
</dbReference>
<dbReference type="InterPro" id="IPR027105">
    <property type="entry name" value="Prp31"/>
</dbReference>
<dbReference type="PANTHER" id="PTHR13904">
    <property type="entry name" value="PRE-MRNA SPLICING FACTOR PRP31"/>
    <property type="match status" value="1"/>
</dbReference>
<dbReference type="InterPro" id="IPR012976">
    <property type="entry name" value="NOSIC"/>
</dbReference>
<dbReference type="InterPro" id="IPR042239">
    <property type="entry name" value="Nop_C"/>
</dbReference>
<dbReference type="Pfam" id="PF01798">
    <property type="entry name" value="Nop"/>
    <property type="match status" value="1"/>
</dbReference>
<dbReference type="GO" id="GO:0071011">
    <property type="term" value="C:precatalytic spliceosome"/>
    <property type="evidence" value="ECO:0007669"/>
    <property type="project" value="TreeGrafter"/>
</dbReference>
<evidence type="ECO:0000256" key="8">
    <source>
        <dbReference type="ARBA" id="ARBA00023274"/>
    </source>
</evidence>
<evidence type="ECO:0000256" key="3">
    <source>
        <dbReference type="ARBA" id="ARBA00022664"/>
    </source>
</evidence>
<sequence length="489" mass="54293">MTNEDLLNELDNDFGSDFESDAGGDDVPIKQTIDSEEPENLLLILERFILNYKPVIYSHELPNNAADIAPTYWQKSTLLRLMEKGQDERAALLLSKLQPIIQQEISAVHMLLRKLYEPKFPELQSIVTSGEDYARVIQHLEHESGQLNIEKLQEIVSREQMLVLSMAIQVGYDKDAAVSSQISNLLPDSIDLLLQLCSIHQGIKKFVTSLISNIAPNLCELLGHEIAATLIAFTGGLQELSEIPSCNLASIGKPAYLSHASVTDQSGVRQRGAVYHCKLVQDHPVSVRKQALKMTCAKAALCARVDYAQSSPRGELGSQWRTEIAVKLQNIQEPPSVANIKALPIPEDKPKKKRAGRRFRKYKQQFQLSNARQLQNRMEFGKQESTFRDVFGEEIGMGMVNTLGGQISAGGYTKAIPTKLRAPMKERLAAASKDTESFFFTNSDNRADLLKSSAGGHDKNSNGRGVKEDVSDSNHWYTKLMDSQGSPKG</sequence>